<keyword evidence="9" id="KW-1185">Reference proteome</keyword>
<sequence length="265" mass="27891">MTARDAATAALDLTVGGITTDATTAAELFAVVDLLDGQPMLRRSLSDPSSTDAARAGLAERLLAGKVSPTTVSVVAAVVKAPWSSGNALVAGLERQGVRIALEASRASGRLDTVERELFAVARTVDENPDLSAALRSLAYPLDGKRALVARLIAGKVDQVTEQLASRAVRARRRTFSLTVESYLEMAADLGGQKIARGTVAQPLDEDQATRLKAALQAQVGGAVTLLVHVDPKVIGGIRVSIDDDVYESTVAARLEDARRQLINL</sequence>
<comment type="similarity">
    <text evidence="7">Belongs to the ATPase delta chain family.</text>
</comment>
<protein>
    <recommendedName>
        <fullName evidence="7">ATP synthase subunit delta</fullName>
    </recommendedName>
    <alternativeName>
        <fullName evidence="7">ATP synthase F(1) sector subunit delta</fullName>
    </alternativeName>
    <alternativeName>
        <fullName evidence="7">F-type ATPase subunit delta</fullName>
        <shortName evidence="7">F-ATPase subunit delta</shortName>
    </alternativeName>
</protein>
<dbReference type="HAMAP" id="MF_01416">
    <property type="entry name" value="ATP_synth_delta_bact"/>
    <property type="match status" value="1"/>
</dbReference>
<evidence type="ECO:0000256" key="3">
    <source>
        <dbReference type="ARBA" id="ARBA00022781"/>
    </source>
</evidence>
<comment type="function">
    <text evidence="7">This protein is part of the stalk that links CF(0) to CF(1). It either transmits conformational changes from CF(0) to CF(1) or is implicated in proton conduction.</text>
</comment>
<dbReference type="Pfam" id="PF00213">
    <property type="entry name" value="OSCP"/>
    <property type="match status" value="1"/>
</dbReference>
<name>A0A1Q2D1D4_9ACTN</name>
<dbReference type="InterPro" id="IPR000711">
    <property type="entry name" value="ATPase_OSCP/dsu"/>
</dbReference>
<keyword evidence="3 7" id="KW-0375">Hydrogen ion transport</keyword>
<evidence type="ECO:0000256" key="4">
    <source>
        <dbReference type="ARBA" id="ARBA00023065"/>
    </source>
</evidence>
<evidence type="ECO:0000256" key="5">
    <source>
        <dbReference type="ARBA" id="ARBA00023136"/>
    </source>
</evidence>
<evidence type="ECO:0000256" key="2">
    <source>
        <dbReference type="ARBA" id="ARBA00022448"/>
    </source>
</evidence>
<reference evidence="8 9" key="1">
    <citation type="journal article" date="2008" name="Int. J. Syst. Evol. Microbiol.">
        <title>Tessaracoccus flavescens sp. nov., isolated from marine sediment.</title>
        <authorList>
            <person name="Lee D.W."/>
            <person name="Lee S.D."/>
        </authorList>
    </citation>
    <scope>NUCLEOTIDE SEQUENCE [LARGE SCALE GENOMIC DNA]</scope>
    <source>
        <strain evidence="8 9">SST-39T</strain>
    </source>
</reference>
<dbReference type="PANTHER" id="PTHR11910">
    <property type="entry name" value="ATP SYNTHASE DELTA CHAIN"/>
    <property type="match status" value="1"/>
</dbReference>
<dbReference type="AlphaFoldDB" id="A0A1Q2D1D4"/>
<keyword evidence="5 7" id="KW-0472">Membrane</keyword>
<comment type="subcellular location">
    <subcellularLocation>
        <location evidence="7">Cell membrane</location>
        <topology evidence="7">Peripheral membrane protein</topology>
    </subcellularLocation>
    <subcellularLocation>
        <location evidence="1">Membrane</location>
    </subcellularLocation>
</comment>
<organism evidence="8 9">
    <name type="scientific">Tessaracoccus flavescens</name>
    <dbReference type="NCBI Taxonomy" id="399497"/>
    <lineage>
        <taxon>Bacteria</taxon>
        <taxon>Bacillati</taxon>
        <taxon>Actinomycetota</taxon>
        <taxon>Actinomycetes</taxon>
        <taxon>Propionibacteriales</taxon>
        <taxon>Propionibacteriaceae</taxon>
        <taxon>Tessaracoccus</taxon>
    </lineage>
</organism>
<keyword evidence="7" id="KW-0139">CF(1)</keyword>
<dbReference type="RefSeq" id="WP_077351946.1">
    <property type="nucleotide sequence ID" value="NZ_CP019607.1"/>
</dbReference>
<proteinExistence type="inferred from homology"/>
<evidence type="ECO:0000256" key="1">
    <source>
        <dbReference type="ARBA" id="ARBA00004370"/>
    </source>
</evidence>
<evidence type="ECO:0000256" key="6">
    <source>
        <dbReference type="ARBA" id="ARBA00023310"/>
    </source>
</evidence>
<keyword evidence="2 7" id="KW-0813">Transport</keyword>
<keyword evidence="7" id="KW-1003">Cell membrane</keyword>
<evidence type="ECO:0000256" key="7">
    <source>
        <dbReference type="HAMAP-Rule" id="MF_01416"/>
    </source>
</evidence>
<evidence type="ECO:0000313" key="8">
    <source>
        <dbReference type="EMBL" id="AQP52075.1"/>
    </source>
</evidence>
<dbReference type="STRING" id="399497.BW733_15845"/>
<comment type="function">
    <text evidence="7">F(1)F(0) ATP synthase produces ATP from ADP in the presence of a proton or sodium gradient. F-type ATPases consist of two structural domains, F(1) containing the extramembraneous catalytic core and F(0) containing the membrane proton channel, linked together by a central stalk and a peripheral stalk. During catalysis, ATP synthesis in the catalytic domain of F(1) is coupled via a rotary mechanism of the central stalk subunits to proton translocation.</text>
</comment>
<dbReference type="OrthoDB" id="5242917at2"/>
<dbReference type="GO" id="GO:0046933">
    <property type="term" value="F:proton-transporting ATP synthase activity, rotational mechanism"/>
    <property type="evidence" value="ECO:0007669"/>
    <property type="project" value="UniProtKB-UniRule"/>
</dbReference>
<keyword evidence="4 7" id="KW-0406">Ion transport</keyword>
<dbReference type="Proteomes" id="UP000188235">
    <property type="component" value="Chromosome"/>
</dbReference>
<dbReference type="GO" id="GO:0045259">
    <property type="term" value="C:proton-transporting ATP synthase complex"/>
    <property type="evidence" value="ECO:0007669"/>
    <property type="project" value="UniProtKB-KW"/>
</dbReference>
<evidence type="ECO:0000313" key="9">
    <source>
        <dbReference type="Proteomes" id="UP000188235"/>
    </source>
</evidence>
<dbReference type="EMBL" id="CP019607">
    <property type="protein sequence ID" value="AQP52075.1"/>
    <property type="molecule type" value="Genomic_DNA"/>
</dbReference>
<keyword evidence="6 7" id="KW-0066">ATP synthesis</keyword>
<dbReference type="KEGG" id="tfa:BW733_15845"/>
<dbReference type="NCBIfam" id="NF009967">
    <property type="entry name" value="PRK13430.1"/>
    <property type="match status" value="1"/>
</dbReference>
<gene>
    <name evidence="7" type="primary">atpH</name>
    <name evidence="8" type="ORF">BW733_15845</name>
</gene>
<dbReference type="GO" id="GO:0005886">
    <property type="term" value="C:plasma membrane"/>
    <property type="evidence" value="ECO:0007669"/>
    <property type="project" value="UniProtKB-SubCell"/>
</dbReference>
<accession>A0A1Q2D1D4</accession>